<comment type="caution">
    <text evidence="2">The sequence shown here is derived from an EMBL/GenBank/DDBJ whole genome shotgun (WGS) entry which is preliminary data.</text>
</comment>
<accession>A0ABQ5Z239</accession>
<gene>
    <name evidence="2" type="ORF">GCM10007925_05340</name>
</gene>
<name>A0ABQ5Z239_9SPHN</name>
<protein>
    <recommendedName>
        <fullName evidence="4">Phosphate/phosphite/phosphonate ABC transporter substrate-binding protein</fullName>
    </recommendedName>
</protein>
<evidence type="ECO:0000313" key="3">
    <source>
        <dbReference type="Proteomes" id="UP001156703"/>
    </source>
</evidence>
<feature type="signal peptide" evidence="1">
    <location>
        <begin position="1"/>
        <end position="19"/>
    </location>
</feature>
<sequence length="291" mass="31599">MRSILFAAAFVTIAAPALAQDIRPPADDDIAIVVTGNRDIKKTIRQFVDTLTRSPGSRQLARFEQRICPKVFGLREPAAAKVTTRMRLVSAAVTRDVAPAKCVPNVMLVVTRDKAAFMREVARGRDNLFDGLSGSKVRTLVRDPAPVTAWQVLGGSLAADGRAITEEGTTGIQTNRTTEASTRIRPAVRQQFDFAVVVVDAKVIDGLNTTQLADYATMRALASLDPSSLAADAPSILRAIDAPADAEVPLSMTAWDYGFLRGLYKTQTNLYDTQQRTEIAREVEKKVVAAR</sequence>
<keyword evidence="1" id="KW-0732">Signal</keyword>
<dbReference type="EMBL" id="BSOO01000003">
    <property type="protein sequence ID" value="GLR46823.1"/>
    <property type="molecule type" value="Genomic_DNA"/>
</dbReference>
<feature type="chain" id="PRO_5047244566" description="Phosphate/phosphite/phosphonate ABC transporter substrate-binding protein" evidence="1">
    <location>
        <begin position="20"/>
        <end position="291"/>
    </location>
</feature>
<evidence type="ECO:0000313" key="2">
    <source>
        <dbReference type="EMBL" id="GLR46823.1"/>
    </source>
</evidence>
<evidence type="ECO:0000256" key="1">
    <source>
        <dbReference type="SAM" id="SignalP"/>
    </source>
</evidence>
<organism evidence="2 3">
    <name type="scientific">Sphingomonas astaxanthinifaciens DSM 22298</name>
    <dbReference type="NCBI Taxonomy" id="1123267"/>
    <lineage>
        <taxon>Bacteria</taxon>
        <taxon>Pseudomonadati</taxon>
        <taxon>Pseudomonadota</taxon>
        <taxon>Alphaproteobacteria</taxon>
        <taxon>Sphingomonadales</taxon>
        <taxon>Sphingomonadaceae</taxon>
        <taxon>Sphingomonas</taxon>
    </lineage>
</organism>
<proteinExistence type="predicted"/>
<dbReference type="RefSeq" id="WP_029941631.1">
    <property type="nucleotide sequence ID" value="NZ_BSOO01000003.1"/>
</dbReference>
<evidence type="ECO:0008006" key="4">
    <source>
        <dbReference type="Google" id="ProtNLM"/>
    </source>
</evidence>
<dbReference type="Proteomes" id="UP001156703">
    <property type="component" value="Unassembled WGS sequence"/>
</dbReference>
<reference evidence="3" key="1">
    <citation type="journal article" date="2019" name="Int. J. Syst. Evol. Microbiol.">
        <title>The Global Catalogue of Microorganisms (GCM) 10K type strain sequencing project: providing services to taxonomists for standard genome sequencing and annotation.</title>
        <authorList>
            <consortium name="The Broad Institute Genomics Platform"/>
            <consortium name="The Broad Institute Genome Sequencing Center for Infectious Disease"/>
            <person name="Wu L."/>
            <person name="Ma J."/>
        </authorList>
    </citation>
    <scope>NUCLEOTIDE SEQUENCE [LARGE SCALE GENOMIC DNA]</scope>
    <source>
        <strain evidence="3">NBRC 102146</strain>
    </source>
</reference>
<keyword evidence="3" id="KW-1185">Reference proteome</keyword>